<reference evidence="4 5" key="1">
    <citation type="journal article" date="2017" name="Nat. Ecol. Evol.">
        <title>Scallop genome provides insights into evolution of bilaterian karyotype and development.</title>
        <authorList>
            <person name="Wang S."/>
            <person name="Zhang J."/>
            <person name="Jiao W."/>
            <person name="Li J."/>
            <person name="Xun X."/>
            <person name="Sun Y."/>
            <person name="Guo X."/>
            <person name="Huan P."/>
            <person name="Dong B."/>
            <person name="Zhang L."/>
            <person name="Hu X."/>
            <person name="Sun X."/>
            <person name="Wang J."/>
            <person name="Zhao C."/>
            <person name="Wang Y."/>
            <person name="Wang D."/>
            <person name="Huang X."/>
            <person name="Wang R."/>
            <person name="Lv J."/>
            <person name="Li Y."/>
            <person name="Zhang Z."/>
            <person name="Liu B."/>
            <person name="Lu W."/>
            <person name="Hui Y."/>
            <person name="Liang J."/>
            <person name="Zhou Z."/>
            <person name="Hou R."/>
            <person name="Li X."/>
            <person name="Liu Y."/>
            <person name="Li H."/>
            <person name="Ning X."/>
            <person name="Lin Y."/>
            <person name="Zhao L."/>
            <person name="Xing Q."/>
            <person name="Dou J."/>
            <person name="Li Y."/>
            <person name="Mao J."/>
            <person name="Guo H."/>
            <person name="Dou H."/>
            <person name="Li T."/>
            <person name="Mu C."/>
            <person name="Jiang W."/>
            <person name="Fu Q."/>
            <person name="Fu X."/>
            <person name="Miao Y."/>
            <person name="Liu J."/>
            <person name="Yu Q."/>
            <person name="Li R."/>
            <person name="Liao H."/>
            <person name="Li X."/>
            <person name="Kong Y."/>
            <person name="Jiang Z."/>
            <person name="Chourrout D."/>
            <person name="Li R."/>
            <person name="Bao Z."/>
        </authorList>
    </citation>
    <scope>NUCLEOTIDE SEQUENCE [LARGE SCALE GENOMIC DNA]</scope>
    <source>
        <strain evidence="4 5">PY_sf001</strain>
    </source>
</reference>
<dbReference type="SUPFAM" id="SSF144122">
    <property type="entry name" value="Tim10-like"/>
    <property type="match status" value="1"/>
</dbReference>
<dbReference type="Proteomes" id="UP000242188">
    <property type="component" value="Unassembled WGS sequence"/>
</dbReference>
<dbReference type="InterPro" id="IPR004217">
    <property type="entry name" value="Tim10-like"/>
</dbReference>
<comment type="subcellular location">
    <subcellularLocation>
        <location evidence="1">Mitochondrion inner membrane</location>
        <topology evidence="1">Peripheral membrane protein</topology>
        <orientation evidence="1">Intermembrane side</orientation>
    </subcellularLocation>
</comment>
<dbReference type="GO" id="GO:0015031">
    <property type="term" value="P:protein transport"/>
    <property type="evidence" value="ECO:0007669"/>
    <property type="project" value="UniProtKB-KW"/>
</dbReference>
<evidence type="ECO:0000256" key="1">
    <source>
        <dbReference type="RuleBase" id="RU367043"/>
    </source>
</evidence>
<keyword evidence="1" id="KW-0496">Mitochondrion</keyword>
<dbReference type="AlphaFoldDB" id="A0A210Q983"/>
<keyword evidence="1" id="KW-0999">Mitochondrion inner membrane</keyword>
<keyword evidence="1" id="KW-0811">Translocation</keyword>
<organism evidence="4 5">
    <name type="scientific">Mizuhopecten yessoensis</name>
    <name type="common">Japanese scallop</name>
    <name type="synonym">Patinopecten yessoensis</name>
    <dbReference type="NCBI Taxonomy" id="6573"/>
    <lineage>
        <taxon>Eukaryota</taxon>
        <taxon>Metazoa</taxon>
        <taxon>Spiralia</taxon>
        <taxon>Lophotrochozoa</taxon>
        <taxon>Mollusca</taxon>
        <taxon>Bivalvia</taxon>
        <taxon>Autobranchia</taxon>
        <taxon>Pteriomorphia</taxon>
        <taxon>Pectinida</taxon>
        <taxon>Pectinoidea</taxon>
        <taxon>Pectinidae</taxon>
        <taxon>Mizuhopecten</taxon>
    </lineage>
</organism>
<feature type="region of interest" description="Disordered" evidence="2">
    <location>
        <begin position="1"/>
        <end position="21"/>
    </location>
</feature>
<dbReference type="EMBL" id="NEDP02004526">
    <property type="protein sequence ID" value="OWF45307.1"/>
    <property type="molecule type" value="Genomic_DNA"/>
</dbReference>
<evidence type="ECO:0000259" key="3">
    <source>
        <dbReference type="Pfam" id="PF02953"/>
    </source>
</evidence>
<dbReference type="InterPro" id="IPR035427">
    <property type="entry name" value="Tim10-like_dom_sf"/>
</dbReference>
<keyword evidence="5" id="KW-1185">Reference proteome</keyword>
<dbReference type="STRING" id="6573.A0A210Q983"/>
<proteinExistence type="inferred from homology"/>
<comment type="domain">
    <text evidence="1">The twin CX3C motif contains 4 conserved Cys residues that form 2 disulfide bonds in the mitochondrial intermembrane space.</text>
</comment>
<keyword evidence="1" id="KW-0813">Transport</keyword>
<keyword evidence="1" id="KW-0472">Membrane</keyword>
<keyword evidence="1" id="KW-1015">Disulfide bond</keyword>
<dbReference type="Gene3D" id="1.10.287.810">
    <property type="entry name" value="Mitochondrial import inner membrane translocase subunit tim13 like domains"/>
    <property type="match status" value="1"/>
</dbReference>
<sequence length="100" mass="11007">MSFNSSGYSTPGGAGAGGQNAVDPEMQAFIEMEAGKAKIQQQIHKLNNLCWDTCVDKPRDKLDSRTESCMCNCVERYVDVAKVIEQRFQQRVQKAASGGF</sequence>
<comment type="caution">
    <text evidence="4">The sequence shown here is derived from an EMBL/GenBank/DDBJ whole genome shotgun (WGS) entry which is preliminary data.</text>
</comment>
<comment type="similarity">
    <text evidence="1">Belongs to the small Tim family.</text>
</comment>
<evidence type="ECO:0000313" key="4">
    <source>
        <dbReference type="EMBL" id="OWF45307.1"/>
    </source>
</evidence>
<protein>
    <recommendedName>
        <fullName evidence="1">Mitochondrial import inner membrane translocase subunit</fullName>
    </recommendedName>
</protein>
<evidence type="ECO:0000256" key="2">
    <source>
        <dbReference type="SAM" id="MobiDB-lite"/>
    </source>
</evidence>
<evidence type="ECO:0000313" key="5">
    <source>
        <dbReference type="Proteomes" id="UP000242188"/>
    </source>
</evidence>
<keyword evidence="1" id="KW-0143">Chaperone</keyword>
<comment type="subunit">
    <text evidence="1">Heterohexamer.</text>
</comment>
<comment type="function">
    <text evidence="1">Mitochondrial intermembrane chaperone that participates in the import and insertion of some multi-pass transmembrane proteins into the mitochondrial inner membrane. Also required for the transfer of beta-barrel precursors from the TOM complex to the sorting and assembly machinery (SAM complex) of the outer membrane. Acts as a chaperone-like protein that protects the hydrophobic precursors from aggregation and guide them through the mitochondrial intermembrane space.</text>
</comment>
<gene>
    <name evidence="4" type="ORF">KP79_PYT12753</name>
</gene>
<name>A0A210Q983_MIZYE</name>
<feature type="domain" description="Tim10-like" evidence="3">
    <location>
        <begin position="29"/>
        <end position="90"/>
    </location>
</feature>
<accession>A0A210Q983</accession>
<dbReference type="Pfam" id="PF02953">
    <property type="entry name" value="zf-Tim10_DDP"/>
    <property type="match status" value="1"/>
</dbReference>
<dbReference type="GO" id="GO:0005743">
    <property type="term" value="C:mitochondrial inner membrane"/>
    <property type="evidence" value="ECO:0007669"/>
    <property type="project" value="UniProtKB-SubCell"/>
</dbReference>
<keyword evidence="1" id="KW-0653">Protein transport</keyword>